<dbReference type="PANTHER" id="PTHR21444:SF15">
    <property type="entry name" value="RECEPTOR FOR RETINOL UPTAKE STRA6"/>
    <property type="match status" value="1"/>
</dbReference>
<name>A0A8S2RY79_9BILA</name>
<keyword evidence="3" id="KW-1003">Cell membrane</keyword>
<dbReference type="PANTHER" id="PTHR21444">
    <property type="entry name" value="COILED-COIL DOMAIN-CONTAINING PROTEIN 180"/>
    <property type="match status" value="1"/>
</dbReference>
<evidence type="ECO:0000256" key="3">
    <source>
        <dbReference type="ARBA" id="ARBA00022475"/>
    </source>
</evidence>
<feature type="non-terminal residue" evidence="10">
    <location>
        <position position="1"/>
    </location>
</feature>
<feature type="region of interest" description="Disordered" evidence="8">
    <location>
        <begin position="522"/>
        <end position="557"/>
    </location>
</feature>
<evidence type="ECO:0000256" key="9">
    <source>
        <dbReference type="SAM" id="Phobius"/>
    </source>
</evidence>
<sequence>SEGLLSPIEPFSIGNRITTAIVFGIIAYQLLKIFETLLFGLEQNFDNGVLVELFQRYALIFMTGVRYYPVLASLQLTNVAARFLASLYILSDIGYTIAREGSCMGFLPLGGQYAVIEEAKLRTELGTWFIIYGIIKNTPHFFFLSYIGAELFVRFAYDSIYVPRKKKESIWSPSSKESDELQFAKYYVRKLLSRNCRSLSQTTPEKAKNINRLDSLKSTIGEYLDSIYHWDDDFRFTTIATCTFTVAFTFLYYLACTFIFMYTSRTAGHIEFMRSYIERSVNSELKNAVSLNTEIIISAIITAILFALQLFAGMKNYKRHKQQLYKGLSTEIPPANHFKWTSIVSDSVHYSGFLVGYMTWGFVICFHLVLLVAIGVRLMTLHVPYTELALPIIVPLVVIYLLKISLMTSTGKILFIENDHKTYYLKSIRTYAIFVYFSFFADSFVGIASCIFRILKATVIHTIFIARIDYCSTGHPLVHLDTGFSTYATYLHIEKQYTHPVLLVFCDLLLESIKKPSIDNTENTKSRNLLTAPDSEIRTVQRSPISDDGIESSKKDDLSTVQKQTLLPLASEIISDNQGDKRPQQIVVTTKNKRQSLKAIKKKSQQNKINEHNSNDRSTQTRIYQNKKSTANNGRKGTDKTSNNNKMIILHNEIGDKHRYETIIMEEYEDNTRAVGLPTVSPTPRNSQKYTRTISYKKALEISSSIAAEGSEDSSSVCNHSTSPLLETVNIEHLTSETEKKEKETIKRKKLARNRWRLTYTIICNFHLIDLKKKLIIPDKWINSQLNTPTDEQPSRSLLQPLDVENANVSQYPPSPAEAYILFCFPSLLLNKIQDSNSPRSSPFLPNGIIDPSLFRAVSISNASTDENPPTNVTTGNILKLRKPFTHAEHMQEWYEKEVENFQSKNPHSYVYFPTYNYSKRR</sequence>
<keyword evidence="7" id="KW-0675">Receptor</keyword>
<feature type="transmembrane region" description="Helical" evidence="9">
    <location>
        <begin position="354"/>
        <end position="376"/>
    </location>
</feature>
<evidence type="ECO:0000313" key="10">
    <source>
        <dbReference type="EMBL" id="CAF4187142.1"/>
    </source>
</evidence>
<evidence type="ECO:0000256" key="8">
    <source>
        <dbReference type="SAM" id="MobiDB-lite"/>
    </source>
</evidence>
<evidence type="ECO:0000256" key="1">
    <source>
        <dbReference type="ARBA" id="ARBA00004651"/>
    </source>
</evidence>
<organism evidence="10 11">
    <name type="scientific">Rotaria magnacalcarata</name>
    <dbReference type="NCBI Taxonomy" id="392030"/>
    <lineage>
        <taxon>Eukaryota</taxon>
        <taxon>Metazoa</taxon>
        <taxon>Spiralia</taxon>
        <taxon>Gnathifera</taxon>
        <taxon>Rotifera</taxon>
        <taxon>Eurotatoria</taxon>
        <taxon>Bdelloidea</taxon>
        <taxon>Philodinida</taxon>
        <taxon>Philodinidae</taxon>
        <taxon>Rotaria</taxon>
    </lineage>
</organism>
<dbReference type="GO" id="GO:0071939">
    <property type="term" value="P:vitamin A import into cell"/>
    <property type="evidence" value="ECO:0007669"/>
    <property type="project" value="TreeGrafter"/>
</dbReference>
<comment type="subcellular location">
    <subcellularLocation>
        <location evidence="1">Cell membrane</location>
        <topology evidence="1">Multi-pass membrane protein</topology>
    </subcellularLocation>
</comment>
<dbReference type="GO" id="GO:0034632">
    <property type="term" value="F:retinol transmembrane transporter activity"/>
    <property type="evidence" value="ECO:0007669"/>
    <property type="project" value="InterPro"/>
</dbReference>
<keyword evidence="6 9" id="KW-0472">Membrane</keyword>
<evidence type="ECO:0000256" key="5">
    <source>
        <dbReference type="ARBA" id="ARBA00022989"/>
    </source>
</evidence>
<comment type="caution">
    <text evidence="10">The sequence shown here is derived from an EMBL/GenBank/DDBJ whole genome shotgun (WGS) entry which is preliminary data.</text>
</comment>
<evidence type="ECO:0000313" key="11">
    <source>
        <dbReference type="Proteomes" id="UP000676336"/>
    </source>
</evidence>
<reference evidence="10" key="1">
    <citation type="submission" date="2021-02" db="EMBL/GenBank/DDBJ databases">
        <authorList>
            <person name="Nowell W R."/>
        </authorList>
    </citation>
    <scope>NUCLEOTIDE SEQUENCE</scope>
</reference>
<feature type="transmembrane region" description="Helical" evidence="9">
    <location>
        <begin position="388"/>
        <end position="410"/>
    </location>
</feature>
<dbReference type="InterPro" id="IPR026612">
    <property type="entry name" value="STRA6-like"/>
</dbReference>
<proteinExistence type="predicted"/>
<keyword evidence="4 9" id="KW-0812">Transmembrane</keyword>
<feature type="transmembrane region" description="Helical" evidence="9">
    <location>
        <begin position="295"/>
        <end position="314"/>
    </location>
</feature>
<evidence type="ECO:0000256" key="7">
    <source>
        <dbReference type="ARBA" id="ARBA00023170"/>
    </source>
</evidence>
<gene>
    <name evidence="10" type="ORF">SMN809_LOCUS21286</name>
</gene>
<feature type="compositionally biased region" description="Basic residues" evidence="8">
    <location>
        <begin position="591"/>
        <end position="605"/>
    </location>
</feature>
<accession>A0A8S2RY79</accession>
<keyword evidence="5 9" id="KW-1133">Transmembrane helix</keyword>
<dbReference type="AlphaFoldDB" id="A0A8S2RY79"/>
<dbReference type="GO" id="GO:0038023">
    <property type="term" value="F:signaling receptor activity"/>
    <property type="evidence" value="ECO:0007669"/>
    <property type="project" value="InterPro"/>
</dbReference>
<dbReference type="EMBL" id="CAJOBI010016171">
    <property type="protein sequence ID" value="CAF4187142.1"/>
    <property type="molecule type" value="Genomic_DNA"/>
</dbReference>
<feature type="transmembrane region" description="Helical" evidence="9">
    <location>
        <begin position="236"/>
        <end position="262"/>
    </location>
</feature>
<feature type="transmembrane region" description="Helical" evidence="9">
    <location>
        <begin position="431"/>
        <end position="455"/>
    </location>
</feature>
<dbReference type="GO" id="GO:0005886">
    <property type="term" value="C:plasma membrane"/>
    <property type="evidence" value="ECO:0007669"/>
    <property type="project" value="UniProtKB-SubCell"/>
</dbReference>
<keyword evidence="2" id="KW-0813">Transport</keyword>
<evidence type="ECO:0000256" key="6">
    <source>
        <dbReference type="ARBA" id="ARBA00023136"/>
    </source>
</evidence>
<evidence type="ECO:0000256" key="2">
    <source>
        <dbReference type="ARBA" id="ARBA00022448"/>
    </source>
</evidence>
<protein>
    <submittedName>
        <fullName evidence="10">Uncharacterized protein</fullName>
    </submittedName>
</protein>
<evidence type="ECO:0000256" key="4">
    <source>
        <dbReference type="ARBA" id="ARBA00022692"/>
    </source>
</evidence>
<dbReference type="Proteomes" id="UP000676336">
    <property type="component" value="Unassembled WGS sequence"/>
</dbReference>
<feature type="region of interest" description="Disordered" evidence="8">
    <location>
        <begin position="590"/>
        <end position="643"/>
    </location>
</feature>
<feature type="compositionally biased region" description="Polar residues" evidence="8">
    <location>
        <begin position="616"/>
        <end position="643"/>
    </location>
</feature>
<dbReference type="Pfam" id="PF14752">
    <property type="entry name" value="RBP_receptor"/>
    <property type="match status" value="1"/>
</dbReference>